<evidence type="ECO:0000256" key="9">
    <source>
        <dbReference type="PROSITE-ProRule" id="PRU00043"/>
    </source>
</evidence>
<accession>A0AAV4MMC7</accession>
<dbReference type="FunFam" id="2.60.40.10:FF:000147">
    <property type="entry name" value="Myosin light chain kinase"/>
    <property type="match status" value="1"/>
</dbReference>
<dbReference type="InterPro" id="IPR013098">
    <property type="entry name" value="Ig_I-set"/>
</dbReference>
<feature type="domain" description="Fibronectin type-III" evidence="12">
    <location>
        <begin position="673"/>
        <end position="766"/>
    </location>
</feature>
<dbReference type="InterPro" id="IPR007110">
    <property type="entry name" value="Ig-like_dom"/>
</dbReference>
<evidence type="ECO:0000259" key="12">
    <source>
        <dbReference type="PROSITE" id="PS50853"/>
    </source>
</evidence>
<dbReference type="GO" id="GO:0005509">
    <property type="term" value="F:calcium ion binding"/>
    <property type="evidence" value="ECO:0007669"/>
    <property type="project" value="UniProtKB-UniRule"/>
</dbReference>
<feature type="domain" description="Cadherin" evidence="10">
    <location>
        <begin position="65"/>
        <end position="114"/>
    </location>
</feature>
<dbReference type="SUPFAM" id="SSF48726">
    <property type="entry name" value="Immunoglobulin"/>
    <property type="match status" value="4"/>
</dbReference>
<feature type="domain" description="Ig-like" evidence="11">
    <location>
        <begin position="112"/>
        <end position="201"/>
    </location>
</feature>
<dbReference type="PANTHER" id="PTHR14340">
    <property type="entry name" value="MICROFIBRIL-ASSOCIATED GLYCOPROTEIN 3"/>
    <property type="match status" value="1"/>
</dbReference>
<dbReference type="PROSITE" id="PS50835">
    <property type="entry name" value="IG_LIKE"/>
    <property type="match status" value="2"/>
</dbReference>
<dbReference type="InterPro" id="IPR036116">
    <property type="entry name" value="FN3_sf"/>
</dbReference>
<dbReference type="PROSITE" id="PS50853">
    <property type="entry name" value="FN3"/>
    <property type="match status" value="4"/>
</dbReference>
<dbReference type="InterPro" id="IPR003598">
    <property type="entry name" value="Ig_sub2"/>
</dbReference>
<dbReference type="SMART" id="SM00408">
    <property type="entry name" value="IGc2"/>
    <property type="match status" value="2"/>
</dbReference>
<keyword evidence="3" id="KW-0963">Cytoplasm</keyword>
<dbReference type="Pfam" id="PF00041">
    <property type="entry name" value="fn3"/>
    <property type="match status" value="4"/>
</dbReference>
<dbReference type="GO" id="GO:0030017">
    <property type="term" value="C:sarcomere"/>
    <property type="evidence" value="ECO:0007669"/>
    <property type="project" value="UniProtKB-ARBA"/>
</dbReference>
<evidence type="ECO:0000256" key="1">
    <source>
        <dbReference type="ARBA" id="ARBA00004496"/>
    </source>
</evidence>
<evidence type="ECO:0000256" key="7">
    <source>
        <dbReference type="ARBA" id="ARBA00022840"/>
    </source>
</evidence>
<keyword evidence="9" id="KW-0106">Calcium</keyword>
<evidence type="ECO:0000256" key="3">
    <source>
        <dbReference type="ARBA" id="ARBA00022490"/>
    </source>
</evidence>
<feature type="domain" description="Ig-like" evidence="11">
    <location>
        <begin position="505"/>
        <end position="593"/>
    </location>
</feature>
<sequence>MGRIRLCVPLSPQNLRVGKVGRSYVDVKWDKPRTDGGSKITGYIVERRERNSNVWIRANDYVTPDLEYTVINLTENYEYEFRVFAVNAAGKSDPSNTTMPIKVTDTPDGSRPEFIRPLSNKSCSLKKAIALECEGCGKPFPTARWFKNGREIHPAGRITAKDLDTGVFKLVFSEVWDTDEGEYTVELSNSIGSVKCSARLSIAAAPKIERCPNEVSFPERDNGKIKIFYSGTGPFDVQLFKDGLEVKEDKHLKFTVFDDYVIIYLREALKTDEGKYKVIVKNDSGQADATFALKVTGLPGPPQGPLEVSDITQNTATIAWRPPLFDGGSKITNYVVERKETSHSQWIVASSYCRELVFTVQGLTEGGEYLFRVMAVNENGQSQPLEGTNPIIAKLPYVRTNPRSLWVPVVTEVGGDFVNLSWEKPESDGGSRIQGYWVEKREVGTLAWQRVGPNLSITTQVNISNLIEDRQYEFRVFAVNEAGMSPPSSNSTSVKIADPNDPVPPEFVIPLRNVMAVENKSAQFTCKVSGNPKPTVTWYKGTRELMDGGKYTMLKDGDSFSLVVSEAYGEDADEYACRATNKGGSRTSRAELLIKTAPSSTFRPGSPKIKWSKDGDEIESGIRYDVSVGERHALLTIRDVQNCDGGPYRIVAENELGVDSAIIKVQVNDKPDPPRFPVVESICDDFVTLSWKPPLWDGGSHVSSYLVEKQECPMTSWIRCGNTRFTYHTINGLNPGKDYVFRIYAENVYGRSDPSEPTQLVTTKLKEKDAARRKHYMLDAQGRRIRGKSEGKVRNYDQFVFDVFDKYIPQPVDIKTSSVYDKYDILEEIGT</sequence>
<comment type="subcellular location">
    <subcellularLocation>
        <location evidence="1">Cytoplasm</location>
    </subcellularLocation>
</comment>
<dbReference type="PRINTS" id="PR00014">
    <property type="entry name" value="FNTYPEIII"/>
</dbReference>
<dbReference type="GO" id="GO:0005524">
    <property type="term" value="F:ATP binding"/>
    <property type="evidence" value="ECO:0007669"/>
    <property type="project" value="UniProtKB-KW"/>
</dbReference>
<dbReference type="SUPFAM" id="SSF49265">
    <property type="entry name" value="Fibronectin type III"/>
    <property type="match status" value="3"/>
</dbReference>
<organism evidence="13 14">
    <name type="scientific">Caerostris extrusa</name>
    <name type="common">Bark spider</name>
    <name type="synonym">Caerostris bankana</name>
    <dbReference type="NCBI Taxonomy" id="172846"/>
    <lineage>
        <taxon>Eukaryota</taxon>
        <taxon>Metazoa</taxon>
        <taxon>Ecdysozoa</taxon>
        <taxon>Arthropoda</taxon>
        <taxon>Chelicerata</taxon>
        <taxon>Arachnida</taxon>
        <taxon>Araneae</taxon>
        <taxon>Araneomorphae</taxon>
        <taxon>Entelegynae</taxon>
        <taxon>Araneoidea</taxon>
        <taxon>Araneidae</taxon>
        <taxon>Caerostris</taxon>
    </lineage>
</organism>
<evidence type="ECO:0000256" key="8">
    <source>
        <dbReference type="ARBA" id="ARBA00023319"/>
    </source>
</evidence>
<feature type="domain" description="Fibronectin type-III" evidence="12">
    <location>
        <begin position="401"/>
        <end position="499"/>
    </location>
</feature>
<dbReference type="InterPro" id="IPR013783">
    <property type="entry name" value="Ig-like_fold"/>
</dbReference>
<dbReference type="FunFam" id="2.60.40.10:FF:000056">
    <property type="entry name" value="twitchin isoform X4"/>
    <property type="match status" value="1"/>
</dbReference>
<keyword evidence="5" id="KW-0677">Repeat</keyword>
<feature type="domain" description="Cadherin" evidence="10">
    <location>
        <begin position="455"/>
        <end position="507"/>
    </location>
</feature>
<dbReference type="PANTHER" id="PTHR14340:SF13">
    <property type="entry name" value="TITIN"/>
    <property type="match status" value="1"/>
</dbReference>
<keyword evidence="8" id="KW-0393">Immunoglobulin domain</keyword>
<feature type="domain" description="Fibronectin type-III" evidence="12">
    <location>
        <begin position="301"/>
        <end position="396"/>
    </location>
</feature>
<feature type="non-terminal residue" evidence="13">
    <location>
        <position position="831"/>
    </location>
</feature>
<dbReference type="Proteomes" id="UP001054945">
    <property type="component" value="Unassembled WGS sequence"/>
</dbReference>
<evidence type="ECO:0000256" key="6">
    <source>
        <dbReference type="ARBA" id="ARBA00022741"/>
    </source>
</evidence>
<gene>
    <name evidence="13" type="primary">unc-22</name>
    <name evidence="13" type="ORF">CEXT_165041</name>
</gene>
<keyword evidence="6" id="KW-0547">Nucleotide-binding</keyword>
<dbReference type="Pfam" id="PF07679">
    <property type="entry name" value="I-set"/>
    <property type="match status" value="4"/>
</dbReference>
<dbReference type="InterPro" id="IPR003599">
    <property type="entry name" value="Ig_sub"/>
</dbReference>
<dbReference type="PROSITE" id="PS50268">
    <property type="entry name" value="CADHERIN_2"/>
    <property type="match status" value="2"/>
</dbReference>
<protein>
    <submittedName>
        <fullName evidence="13">Twitchin</fullName>
    </submittedName>
</protein>
<dbReference type="AlphaFoldDB" id="A0AAV4MMC7"/>
<keyword evidence="7" id="KW-0067">ATP-binding</keyword>
<name>A0AAV4MMC7_CAEEX</name>
<dbReference type="SMART" id="SM00409">
    <property type="entry name" value="IG"/>
    <property type="match status" value="4"/>
</dbReference>
<evidence type="ECO:0000256" key="2">
    <source>
        <dbReference type="ARBA" id="ARBA00006692"/>
    </source>
</evidence>
<dbReference type="SMART" id="SM00060">
    <property type="entry name" value="FN3"/>
    <property type="match status" value="4"/>
</dbReference>
<evidence type="ECO:0000259" key="11">
    <source>
        <dbReference type="PROSITE" id="PS50835"/>
    </source>
</evidence>
<dbReference type="InterPro" id="IPR003961">
    <property type="entry name" value="FN3_dom"/>
</dbReference>
<reference evidence="13 14" key="1">
    <citation type="submission" date="2021-06" db="EMBL/GenBank/DDBJ databases">
        <title>Caerostris extrusa draft genome.</title>
        <authorList>
            <person name="Kono N."/>
            <person name="Arakawa K."/>
        </authorList>
    </citation>
    <scope>NUCLEOTIDE SEQUENCE [LARGE SCALE GENOMIC DNA]</scope>
</reference>
<evidence type="ECO:0000259" key="10">
    <source>
        <dbReference type="PROSITE" id="PS50268"/>
    </source>
</evidence>
<comment type="similarity">
    <text evidence="2">Belongs to the protein kinase superfamily. CAMK Ser/Thr protein kinase family.</text>
</comment>
<keyword evidence="14" id="KW-1185">Reference proteome</keyword>
<evidence type="ECO:0000313" key="14">
    <source>
        <dbReference type="Proteomes" id="UP001054945"/>
    </source>
</evidence>
<dbReference type="EMBL" id="BPLR01002407">
    <property type="protein sequence ID" value="GIX73427.1"/>
    <property type="molecule type" value="Genomic_DNA"/>
</dbReference>
<proteinExistence type="inferred from homology"/>
<keyword evidence="4" id="KW-0597">Phosphoprotein</keyword>
<dbReference type="GO" id="GO:0030154">
    <property type="term" value="P:cell differentiation"/>
    <property type="evidence" value="ECO:0007669"/>
    <property type="project" value="UniProtKB-ARBA"/>
</dbReference>
<dbReference type="InterPro" id="IPR002126">
    <property type="entry name" value="Cadherin-like_dom"/>
</dbReference>
<dbReference type="FunFam" id="2.60.40.10:FF:000107">
    <property type="entry name" value="Myosin, light chain kinase a"/>
    <property type="match status" value="1"/>
</dbReference>
<dbReference type="GO" id="GO:0009653">
    <property type="term" value="P:anatomical structure morphogenesis"/>
    <property type="evidence" value="ECO:0007669"/>
    <property type="project" value="UniProtKB-ARBA"/>
</dbReference>
<evidence type="ECO:0000313" key="13">
    <source>
        <dbReference type="EMBL" id="GIX73427.1"/>
    </source>
</evidence>
<dbReference type="GO" id="GO:0016020">
    <property type="term" value="C:membrane"/>
    <property type="evidence" value="ECO:0007669"/>
    <property type="project" value="InterPro"/>
</dbReference>
<dbReference type="FunFam" id="2.60.40.10:FF:000003">
    <property type="entry name" value="Titin isoform E"/>
    <property type="match status" value="1"/>
</dbReference>
<evidence type="ECO:0000256" key="5">
    <source>
        <dbReference type="ARBA" id="ARBA00022737"/>
    </source>
</evidence>
<feature type="domain" description="Fibronectin type-III" evidence="12">
    <location>
        <begin position="11"/>
        <end position="109"/>
    </location>
</feature>
<dbReference type="Gene3D" id="3.30.200.20">
    <property type="entry name" value="Phosphorylase Kinase, domain 1"/>
    <property type="match status" value="1"/>
</dbReference>
<dbReference type="FunFam" id="2.60.40.10:FF:000127">
    <property type="entry name" value="titin isoform X1"/>
    <property type="match status" value="2"/>
</dbReference>
<dbReference type="InterPro" id="IPR036179">
    <property type="entry name" value="Ig-like_dom_sf"/>
</dbReference>
<dbReference type="CDD" id="cd00063">
    <property type="entry name" value="FN3"/>
    <property type="match status" value="4"/>
</dbReference>
<comment type="caution">
    <text evidence="13">The sequence shown here is derived from an EMBL/GenBank/DDBJ whole genome shotgun (WGS) entry which is preliminary data.</text>
</comment>
<dbReference type="GO" id="GO:0007156">
    <property type="term" value="P:homophilic cell adhesion via plasma membrane adhesion molecules"/>
    <property type="evidence" value="ECO:0007669"/>
    <property type="project" value="InterPro"/>
</dbReference>
<evidence type="ECO:0000256" key="4">
    <source>
        <dbReference type="ARBA" id="ARBA00022553"/>
    </source>
</evidence>
<dbReference type="Gene3D" id="2.60.40.10">
    <property type="entry name" value="Immunoglobulins"/>
    <property type="match status" value="8"/>
</dbReference>